<dbReference type="GO" id="GO:0008237">
    <property type="term" value="F:metallopeptidase activity"/>
    <property type="evidence" value="ECO:0007669"/>
    <property type="project" value="UniProtKB-KW"/>
</dbReference>
<dbReference type="GO" id="GO:0046872">
    <property type="term" value="F:metal ion binding"/>
    <property type="evidence" value="ECO:0007669"/>
    <property type="project" value="UniProtKB-KW"/>
</dbReference>
<evidence type="ECO:0000256" key="12">
    <source>
        <dbReference type="SAM" id="Phobius"/>
    </source>
</evidence>
<keyword evidence="7" id="KW-0378">Hydrolase</keyword>
<feature type="domain" description="Peptidase M50" evidence="13">
    <location>
        <begin position="143"/>
        <end position="204"/>
    </location>
</feature>
<dbReference type="OrthoDB" id="9781963at2"/>
<sequence>MTARPGGRARKAMTLVRIAGVPVRFRASWFLVSAVIVVLFGPQVQRIFPELGALAYLVALGYAVLLMFSVLAHELAHALAARSFGWPTTEIELNLWGGHTEFLAHRATPAKSLAVSLAGPAANLVIAGLGLYLSGILELTGVAAMLFQVTVLVNFFVGVFNLLPGLPLDGGRIVESAVWAATGDQDRGMRAAGWAGRVVVVLLLAGLAAVVISGMREVSLVVVVVTVMVSFFLWQGASETVRVANARLSRPR</sequence>
<comment type="subcellular location">
    <subcellularLocation>
        <location evidence="2">Membrane</location>
        <topology evidence="2">Multi-pass membrane protein</topology>
    </subcellularLocation>
</comment>
<keyword evidence="10" id="KW-0482">Metalloprotease</keyword>
<dbReference type="Proteomes" id="UP000238217">
    <property type="component" value="Unassembled WGS sequence"/>
</dbReference>
<keyword evidence="5 12" id="KW-0812">Transmembrane</keyword>
<feature type="transmembrane region" description="Helical" evidence="12">
    <location>
        <begin position="21"/>
        <end position="41"/>
    </location>
</feature>
<evidence type="ECO:0000256" key="2">
    <source>
        <dbReference type="ARBA" id="ARBA00004141"/>
    </source>
</evidence>
<evidence type="ECO:0000256" key="10">
    <source>
        <dbReference type="ARBA" id="ARBA00023049"/>
    </source>
</evidence>
<evidence type="ECO:0000313" key="14">
    <source>
        <dbReference type="EMBL" id="PRZ16186.1"/>
    </source>
</evidence>
<accession>A0A2T0YLN5</accession>
<feature type="transmembrane region" description="Helical" evidence="12">
    <location>
        <begin position="113"/>
        <end position="133"/>
    </location>
</feature>
<feature type="transmembrane region" description="Helical" evidence="12">
    <location>
        <begin position="139"/>
        <end position="163"/>
    </location>
</feature>
<feature type="transmembrane region" description="Helical" evidence="12">
    <location>
        <begin position="53"/>
        <end position="72"/>
    </location>
</feature>
<feature type="transmembrane region" description="Helical" evidence="12">
    <location>
        <begin position="218"/>
        <end position="237"/>
    </location>
</feature>
<dbReference type="PANTHER" id="PTHR39188:SF3">
    <property type="entry name" value="STAGE IV SPORULATION PROTEIN FB"/>
    <property type="match status" value="1"/>
</dbReference>
<keyword evidence="4 14" id="KW-0645">Protease</keyword>
<evidence type="ECO:0000256" key="6">
    <source>
        <dbReference type="ARBA" id="ARBA00022723"/>
    </source>
</evidence>
<dbReference type="AlphaFoldDB" id="A0A2T0YLN5"/>
<feature type="domain" description="Peptidase M50" evidence="13">
    <location>
        <begin position="63"/>
        <end position="134"/>
    </location>
</feature>
<proteinExistence type="inferred from homology"/>
<name>A0A2T0YLN5_9MICC</name>
<keyword evidence="9 12" id="KW-1133">Transmembrane helix</keyword>
<evidence type="ECO:0000259" key="13">
    <source>
        <dbReference type="Pfam" id="PF02163"/>
    </source>
</evidence>
<comment type="similarity">
    <text evidence="3">Belongs to the peptidase M50B family.</text>
</comment>
<keyword evidence="15" id="KW-1185">Reference proteome</keyword>
<dbReference type="GO" id="GO:0006508">
    <property type="term" value="P:proteolysis"/>
    <property type="evidence" value="ECO:0007669"/>
    <property type="project" value="UniProtKB-KW"/>
</dbReference>
<keyword evidence="6" id="KW-0479">Metal-binding</keyword>
<organism evidence="14 15">
    <name type="scientific">Nesterenkonia sandarakina</name>
    <dbReference type="NCBI Taxonomy" id="272918"/>
    <lineage>
        <taxon>Bacteria</taxon>
        <taxon>Bacillati</taxon>
        <taxon>Actinomycetota</taxon>
        <taxon>Actinomycetes</taxon>
        <taxon>Micrococcales</taxon>
        <taxon>Micrococcaceae</taxon>
        <taxon>Nesterenkonia</taxon>
    </lineage>
</organism>
<keyword evidence="8" id="KW-0862">Zinc</keyword>
<evidence type="ECO:0000256" key="1">
    <source>
        <dbReference type="ARBA" id="ARBA00001947"/>
    </source>
</evidence>
<gene>
    <name evidence="14" type="ORF">BCL67_107110</name>
</gene>
<dbReference type="GO" id="GO:0016020">
    <property type="term" value="C:membrane"/>
    <property type="evidence" value="ECO:0007669"/>
    <property type="project" value="UniProtKB-SubCell"/>
</dbReference>
<keyword evidence="11 12" id="KW-0472">Membrane</keyword>
<evidence type="ECO:0000256" key="9">
    <source>
        <dbReference type="ARBA" id="ARBA00022989"/>
    </source>
</evidence>
<evidence type="ECO:0000256" key="11">
    <source>
        <dbReference type="ARBA" id="ARBA00023136"/>
    </source>
</evidence>
<protein>
    <submittedName>
        <fullName evidence="14">Zn-dependent protease</fullName>
    </submittedName>
</protein>
<dbReference type="Pfam" id="PF02163">
    <property type="entry name" value="Peptidase_M50"/>
    <property type="match status" value="2"/>
</dbReference>
<comment type="caution">
    <text evidence="14">The sequence shown here is derived from an EMBL/GenBank/DDBJ whole genome shotgun (WGS) entry which is preliminary data.</text>
</comment>
<feature type="transmembrane region" description="Helical" evidence="12">
    <location>
        <begin position="194"/>
        <end position="212"/>
    </location>
</feature>
<evidence type="ECO:0000256" key="5">
    <source>
        <dbReference type="ARBA" id="ARBA00022692"/>
    </source>
</evidence>
<evidence type="ECO:0000256" key="3">
    <source>
        <dbReference type="ARBA" id="ARBA00007931"/>
    </source>
</evidence>
<dbReference type="EMBL" id="PVTY01000007">
    <property type="protein sequence ID" value="PRZ16186.1"/>
    <property type="molecule type" value="Genomic_DNA"/>
</dbReference>
<evidence type="ECO:0000256" key="7">
    <source>
        <dbReference type="ARBA" id="ARBA00022801"/>
    </source>
</evidence>
<comment type="cofactor">
    <cofactor evidence="1">
        <name>Zn(2+)</name>
        <dbReference type="ChEBI" id="CHEBI:29105"/>
    </cofactor>
</comment>
<reference evidence="14 15" key="1">
    <citation type="submission" date="2018-03" db="EMBL/GenBank/DDBJ databases">
        <title>Comparative analysis of microorganisms from saline springs in Andes Mountain Range, Colombia.</title>
        <authorList>
            <person name="Rubin E."/>
        </authorList>
    </citation>
    <scope>NUCLEOTIDE SEQUENCE [LARGE SCALE GENOMIC DNA]</scope>
    <source>
        <strain evidence="14 15">CG 35</strain>
    </source>
</reference>
<evidence type="ECO:0000313" key="15">
    <source>
        <dbReference type="Proteomes" id="UP000238217"/>
    </source>
</evidence>
<evidence type="ECO:0000256" key="4">
    <source>
        <dbReference type="ARBA" id="ARBA00022670"/>
    </source>
</evidence>
<evidence type="ECO:0000256" key="8">
    <source>
        <dbReference type="ARBA" id="ARBA00022833"/>
    </source>
</evidence>
<dbReference type="RefSeq" id="WP_106122799.1">
    <property type="nucleotide sequence ID" value="NZ_PVTY01000007.1"/>
</dbReference>
<dbReference type="PANTHER" id="PTHR39188">
    <property type="entry name" value="MEMBRANE-ASSOCIATED ZINC METALLOPROTEASE M50B"/>
    <property type="match status" value="1"/>
</dbReference>
<dbReference type="InterPro" id="IPR008915">
    <property type="entry name" value="Peptidase_M50"/>
</dbReference>